<dbReference type="AlphaFoldDB" id="T1JGM8"/>
<evidence type="ECO:0000256" key="7">
    <source>
        <dbReference type="ARBA" id="ARBA00023065"/>
    </source>
</evidence>
<dbReference type="InterPro" id="IPR027469">
    <property type="entry name" value="Cation_efflux_TMD_sf"/>
</dbReference>
<evidence type="ECO:0000259" key="13">
    <source>
        <dbReference type="Pfam" id="PF01545"/>
    </source>
</evidence>
<feature type="transmembrane region" description="Helical" evidence="12">
    <location>
        <begin position="284"/>
        <end position="307"/>
    </location>
</feature>
<keyword evidence="7" id="KW-0406">Ion transport</keyword>
<proteinExistence type="predicted"/>
<feature type="domain" description="Cation efflux protein transmembrane" evidence="13">
    <location>
        <begin position="97"/>
        <end position="313"/>
    </location>
</feature>
<evidence type="ECO:0000256" key="5">
    <source>
        <dbReference type="ARBA" id="ARBA00022989"/>
    </source>
</evidence>
<evidence type="ECO:0000256" key="12">
    <source>
        <dbReference type="SAM" id="Phobius"/>
    </source>
</evidence>
<dbReference type="GO" id="GO:0006829">
    <property type="term" value="P:zinc ion transport"/>
    <property type="evidence" value="ECO:0007669"/>
    <property type="project" value="TreeGrafter"/>
</dbReference>
<evidence type="ECO:0000313" key="15">
    <source>
        <dbReference type="Proteomes" id="UP000014500"/>
    </source>
</evidence>
<dbReference type="Proteomes" id="UP000014500">
    <property type="component" value="Unassembled WGS sequence"/>
</dbReference>
<sequence length="453" mass="50579">MDEKNYNFTSIHIPEVVSDDGSSDAKLSAPRLSATPDLITDLRLRGPPVSLIDEKNIHTSGLIKPFGKPTLTIFSSFAKQLRIVFSDQRSKKILWLSIFNVFCTIFLLARCQSSNSMALSAYTYLTIFDFMVLLTCLLSIWIEQQTPTCTHTFGYERLEVLSVFSCTILAQLGALFIIKESFERVLFRPEIHAGQFLVAGSVAFVWHLIVTFCTNSSAWGHVISASSSSCLQEHVADLSQSLCHLIPGLSRFLLPRVNPMVLIAFSGGIALLITHFLVEIDFVLADPMAAVCIAFMTWGTMFPMSVYSGKILLQTIPPHIVGQLDKCLREASTLDGVLEFRNEHFWTLTLGVMAGSLHVRIRRDANEQLVLAHIVDRLSNLVKELTVQVFKDDWTRSHATFQLLSDTARLTGGDKTSRESHKSHSNYSSYLDNPPSSNVKNVKDDIFIKINGN</sequence>
<evidence type="ECO:0000256" key="11">
    <source>
        <dbReference type="SAM" id="MobiDB-lite"/>
    </source>
</evidence>
<evidence type="ECO:0000256" key="10">
    <source>
        <dbReference type="ARBA" id="ARBA00045455"/>
    </source>
</evidence>
<keyword evidence="15" id="KW-1185">Reference proteome</keyword>
<evidence type="ECO:0000256" key="4">
    <source>
        <dbReference type="ARBA" id="ARBA00022833"/>
    </source>
</evidence>
<keyword evidence="2" id="KW-0813">Transport</keyword>
<dbReference type="EnsemblMetazoa" id="SMAR013001-RA">
    <property type="protein sequence ID" value="SMAR013001-PA"/>
    <property type="gene ID" value="SMAR013001"/>
</dbReference>
<dbReference type="PhylomeDB" id="T1JGM8"/>
<evidence type="ECO:0000256" key="8">
    <source>
        <dbReference type="ARBA" id="ARBA00023136"/>
    </source>
</evidence>
<feature type="transmembrane region" description="Helical" evidence="12">
    <location>
        <begin position="121"/>
        <end position="141"/>
    </location>
</feature>
<dbReference type="Pfam" id="PF01545">
    <property type="entry name" value="Cation_efflux"/>
    <property type="match status" value="1"/>
</dbReference>
<dbReference type="GO" id="GO:0016020">
    <property type="term" value="C:membrane"/>
    <property type="evidence" value="ECO:0007669"/>
    <property type="project" value="InterPro"/>
</dbReference>
<keyword evidence="8 12" id="KW-0472">Membrane</keyword>
<dbReference type="SUPFAM" id="SSF161111">
    <property type="entry name" value="Cation efflux protein transmembrane domain-like"/>
    <property type="match status" value="1"/>
</dbReference>
<dbReference type="PANTHER" id="PTHR46531">
    <property type="entry name" value="ZINC TRANSPORTER 6"/>
    <property type="match status" value="1"/>
</dbReference>
<feature type="region of interest" description="Disordered" evidence="11">
    <location>
        <begin position="412"/>
        <end position="436"/>
    </location>
</feature>
<feature type="transmembrane region" description="Helical" evidence="12">
    <location>
        <begin position="260"/>
        <end position="278"/>
    </location>
</feature>
<comment type="subcellular location">
    <subcellularLocation>
        <location evidence="1">Golgi apparatus</location>
        <location evidence="1">trans-Golgi network membrane</location>
        <topology evidence="1">Multi-pass membrane protein</topology>
    </subcellularLocation>
</comment>
<feature type="transmembrane region" description="Helical" evidence="12">
    <location>
        <begin position="161"/>
        <end position="178"/>
    </location>
</feature>
<dbReference type="InterPro" id="IPR052005">
    <property type="entry name" value="CDF_SLC30A"/>
</dbReference>
<organism evidence="14 15">
    <name type="scientific">Strigamia maritima</name>
    <name type="common">European centipede</name>
    <name type="synonym">Geophilus maritimus</name>
    <dbReference type="NCBI Taxonomy" id="126957"/>
    <lineage>
        <taxon>Eukaryota</taxon>
        <taxon>Metazoa</taxon>
        <taxon>Ecdysozoa</taxon>
        <taxon>Arthropoda</taxon>
        <taxon>Myriapoda</taxon>
        <taxon>Chilopoda</taxon>
        <taxon>Pleurostigmophora</taxon>
        <taxon>Geophilomorpha</taxon>
        <taxon>Linotaeniidae</taxon>
        <taxon>Strigamia</taxon>
    </lineage>
</organism>
<keyword evidence="4" id="KW-0862">Zinc</keyword>
<accession>T1JGM8</accession>
<keyword evidence="5 12" id="KW-1133">Transmembrane helix</keyword>
<dbReference type="Gene3D" id="1.20.1510.10">
    <property type="entry name" value="Cation efflux protein transmembrane domain"/>
    <property type="match status" value="1"/>
</dbReference>
<dbReference type="eggNOG" id="KOG1484">
    <property type="taxonomic scope" value="Eukaryota"/>
</dbReference>
<evidence type="ECO:0000256" key="1">
    <source>
        <dbReference type="ARBA" id="ARBA00004166"/>
    </source>
</evidence>
<dbReference type="InterPro" id="IPR058533">
    <property type="entry name" value="Cation_efflux_TM"/>
</dbReference>
<comment type="subunit">
    <text evidence="9">Heterodimer with SLC30A5; form a functional zinc ion transmembrane transporter.</text>
</comment>
<evidence type="ECO:0000256" key="3">
    <source>
        <dbReference type="ARBA" id="ARBA00022692"/>
    </source>
</evidence>
<dbReference type="GO" id="GO:0008324">
    <property type="term" value="F:monoatomic cation transmembrane transporter activity"/>
    <property type="evidence" value="ECO:0007669"/>
    <property type="project" value="InterPro"/>
</dbReference>
<feature type="transmembrane region" description="Helical" evidence="12">
    <location>
        <begin position="93"/>
        <end position="109"/>
    </location>
</feature>
<dbReference type="PANTHER" id="PTHR46531:SF1">
    <property type="entry name" value="ZINC TRANSPORTER 6"/>
    <property type="match status" value="1"/>
</dbReference>
<dbReference type="STRING" id="126957.T1JGM8"/>
<dbReference type="HOGENOM" id="CLU_034201_0_0_1"/>
<dbReference type="GO" id="GO:0005794">
    <property type="term" value="C:Golgi apparatus"/>
    <property type="evidence" value="ECO:0007669"/>
    <property type="project" value="UniProtKB-SubCell"/>
</dbReference>
<evidence type="ECO:0000256" key="2">
    <source>
        <dbReference type="ARBA" id="ARBA00022448"/>
    </source>
</evidence>
<name>T1JGM8_STRMM</name>
<feature type="compositionally biased region" description="Polar residues" evidence="11">
    <location>
        <begin position="425"/>
        <end position="436"/>
    </location>
</feature>
<protein>
    <recommendedName>
        <fullName evidence="13">Cation efflux protein transmembrane domain-containing protein</fullName>
    </recommendedName>
</protein>
<evidence type="ECO:0000313" key="14">
    <source>
        <dbReference type="EnsemblMetazoa" id="SMAR013001-PA"/>
    </source>
</evidence>
<reference evidence="15" key="1">
    <citation type="submission" date="2011-05" db="EMBL/GenBank/DDBJ databases">
        <authorList>
            <person name="Richards S.R."/>
            <person name="Qu J."/>
            <person name="Jiang H."/>
            <person name="Jhangiani S.N."/>
            <person name="Agravi P."/>
            <person name="Goodspeed R."/>
            <person name="Gross S."/>
            <person name="Mandapat C."/>
            <person name="Jackson L."/>
            <person name="Mathew T."/>
            <person name="Pu L."/>
            <person name="Thornton R."/>
            <person name="Saada N."/>
            <person name="Wilczek-Boney K.B."/>
            <person name="Lee S."/>
            <person name="Kovar C."/>
            <person name="Wu Y."/>
            <person name="Scherer S.E."/>
            <person name="Worley K.C."/>
            <person name="Muzny D.M."/>
            <person name="Gibbs R."/>
        </authorList>
    </citation>
    <scope>NUCLEOTIDE SEQUENCE</scope>
    <source>
        <strain evidence="15">Brora</strain>
    </source>
</reference>
<reference evidence="14" key="2">
    <citation type="submission" date="2015-02" db="UniProtKB">
        <authorList>
            <consortium name="EnsemblMetazoa"/>
        </authorList>
    </citation>
    <scope>IDENTIFICATION</scope>
</reference>
<keyword evidence="6" id="KW-0333">Golgi apparatus</keyword>
<evidence type="ECO:0000256" key="6">
    <source>
        <dbReference type="ARBA" id="ARBA00023034"/>
    </source>
</evidence>
<dbReference type="EMBL" id="JH432211">
    <property type="status" value="NOT_ANNOTATED_CDS"/>
    <property type="molecule type" value="Genomic_DNA"/>
</dbReference>
<keyword evidence="3 12" id="KW-0812">Transmembrane</keyword>
<dbReference type="OMA" id="NIVCTGF"/>
<comment type="function">
    <text evidence="10">Has probably no intrinsic transporter activity but together with SLC30A5 forms a functional zinc ion:proton antiporter heterodimer, mediating zinc entry into the lumen of organelles along the secretory pathway. As part of that zinc ion:proton antiporter, contributes to zinc ion homeostasis within the early secretory pathway and regulates the activation and folding of enzymes like alkaline phosphatases and enzymes involved in phosphatidylinositol glycan anchor biosynthesis.</text>
</comment>
<evidence type="ECO:0000256" key="9">
    <source>
        <dbReference type="ARBA" id="ARBA00038600"/>
    </source>
</evidence>